<evidence type="ECO:0000256" key="4">
    <source>
        <dbReference type="PROSITE-ProRule" id="PRU00723"/>
    </source>
</evidence>
<accession>A0A1U7Z1B2</accession>
<feature type="compositionally biased region" description="Basic and acidic residues" evidence="5">
    <location>
        <begin position="877"/>
        <end position="887"/>
    </location>
</feature>
<dbReference type="GO" id="GO:0008270">
    <property type="term" value="F:zinc ion binding"/>
    <property type="evidence" value="ECO:0007669"/>
    <property type="project" value="UniProtKB-KW"/>
</dbReference>
<dbReference type="FunCoup" id="A0A1U7Z1B2">
    <property type="interactions" value="989"/>
</dbReference>
<evidence type="ECO:0000256" key="3">
    <source>
        <dbReference type="ARBA" id="ARBA00022833"/>
    </source>
</evidence>
<feature type="domain" description="C3H1-type" evidence="6">
    <location>
        <begin position="347"/>
        <end position="374"/>
    </location>
</feature>
<feature type="compositionally biased region" description="Basic and acidic residues" evidence="5">
    <location>
        <begin position="905"/>
        <end position="918"/>
    </location>
</feature>
<dbReference type="PROSITE" id="PS50103">
    <property type="entry name" value="ZF_C3H1"/>
    <property type="match status" value="3"/>
</dbReference>
<feature type="domain" description="C3H1-type" evidence="6">
    <location>
        <begin position="173"/>
        <end position="200"/>
    </location>
</feature>
<evidence type="ECO:0000256" key="2">
    <source>
        <dbReference type="ARBA" id="ARBA00022771"/>
    </source>
</evidence>
<evidence type="ECO:0000256" key="1">
    <source>
        <dbReference type="ARBA" id="ARBA00022723"/>
    </source>
</evidence>
<dbReference type="RefSeq" id="XP_010245822.1">
    <property type="nucleotide sequence ID" value="XM_010247520.2"/>
</dbReference>
<dbReference type="Gene3D" id="3.30.1370.210">
    <property type="match status" value="2"/>
</dbReference>
<sequence length="1019" mass="114290">MTESVRKRNSKWDLKAETDQSTEIRQDNVWSSKGGDSIIDKELKPGWGSTKDADNHDPKWSNVEDRNSSKPKDISAWSTWEPLSGNRGSEKDDMNRLNGEDTSEIPQTMTGWGGDPTYSSNMSPGLDAWRQQNRSHSPKSGRSRAHRSRSRSPPYGFKREAEGWVDRSRRGSGVSARPCNDFAAGRCRRGSHCRFLHQDKQDYEHKRHMESASLENWRGRRDGNRHSESGPVDSLESRHEKEGSFRSVNTEEARDDSWDKFPHGYRSHLDGDREKHESQRNNRSTNICNDFLRGRCYRGSSCKYVHDGTSSDEHGGWSTKGMARERTHDRKDAYSSFDHEHRREARRNSDIPCKYFAAGNCRNGEYCRFSHDGAGQCSPKGRPQEDKWSNDVDNEIKPWGGSQWSDAVAVSSDIAKSNQWRAENSDEKTVIPEPMTSNRSTYDGWGHNLDNENKMWGGPKVSDKETDKGVQKSSMWNEDDVARMGNPESRATKRSTDDRWGLSLDKKSRTCAPTWNGNEADRDVHKSPQWNENNSRIMSISESCGNRKSLDGTNAVDRERYLSQTSQSQIANEINLPYHEQNVTQDVSLGQQQLQHVAVTMQKVVSENSYIQQHPTSRGDAATALPCKDSNRVGNTVMSQNEVIFSANILPMVSVPGQSFNQSGQSIGTQLHSNFNMNGQNQQILLPQPPNSHNFNLGDQLQQEASGPPSNPHCQPPFHLGESIHKQGIADAQMSQVTSGISLTNNVVTSEQVAQITNLSASLAQIFGSGQQLPQIYASLNPSNVPSHSTGSVAPVTIFPNQHDQTNWSQKPYDPIGDSVESKKHDNGDRALMFSSNPIEQKNSAIGESPAPLKNNTSSITDGPNSGDTCKNGILEEILHHGSHELKQQPVADSETRETNNLTVEKSKKEQENDHQEDVNADGQADEEGKRNKEAKGMRMFKFALVEFVKEILKPTWKEGQMSKEAHKTIVKKVVDKVTSTLQGAQVPQTQEKIDHYLSYSKAKLTKLVQAYVEKYLKT</sequence>
<dbReference type="InterPro" id="IPR052650">
    <property type="entry name" value="Zinc_finger_CCCH"/>
</dbReference>
<feature type="region of interest" description="Disordered" evidence="5">
    <location>
        <begin position="418"/>
        <end position="474"/>
    </location>
</feature>
<feature type="region of interest" description="Disordered" evidence="5">
    <location>
        <begin position="1"/>
        <end position="183"/>
    </location>
</feature>
<name>A0A1U7Z1B2_NELNU</name>
<dbReference type="SUPFAM" id="SSF90229">
    <property type="entry name" value="CCCH zinc finger"/>
    <property type="match status" value="2"/>
</dbReference>
<feature type="compositionally biased region" description="Basic and acidic residues" evidence="5">
    <location>
        <begin position="157"/>
        <end position="169"/>
    </location>
</feature>
<feature type="compositionally biased region" description="Basic and acidic residues" evidence="5">
    <location>
        <begin position="88"/>
        <end position="99"/>
    </location>
</feature>
<feature type="zinc finger region" description="C3H1-type" evidence="4">
    <location>
        <begin position="173"/>
        <end position="200"/>
    </location>
</feature>
<evidence type="ECO:0000256" key="5">
    <source>
        <dbReference type="SAM" id="MobiDB-lite"/>
    </source>
</evidence>
<dbReference type="Gene3D" id="4.10.1000.10">
    <property type="entry name" value="Zinc finger, CCCH-type"/>
    <property type="match status" value="1"/>
</dbReference>
<feature type="region of interest" description="Disordered" evidence="5">
    <location>
        <begin position="510"/>
        <end position="530"/>
    </location>
</feature>
<dbReference type="AlphaFoldDB" id="A0A1U7Z1B2"/>
<evidence type="ECO:0000259" key="6">
    <source>
        <dbReference type="PROSITE" id="PS50103"/>
    </source>
</evidence>
<feature type="region of interest" description="Disordered" evidence="5">
    <location>
        <begin position="308"/>
        <end position="339"/>
    </location>
</feature>
<feature type="compositionally biased region" description="Basic and acidic residues" evidence="5">
    <location>
        <begin position="820"/>
        <end position="829"/>
    </location>
</feature>
<keyword evidence="2 4" id="KW-0863">Zinc-finger</keyword>
<dbReference type="PANTHER" id="PTHR36886">
    <property type="entry name" value="PROTEIN FRIGIDA-ESSENTIAL 1"/>
    <property type="match status" value="1"/>
</dbReference>
<keyword evidence="3 4" id="KW-0862">Zinc</keyword>
<feature type="region of interest" description="Disordered" evidence="5">
    <location>
        <begin position="202"/>
        <end position="262"/>
    </location>
</feature>
<feature type="compositionally biased region" description="Polar residues" evidence="5">
    <location>
        <begin position="854"/>
        <end position="869"/>
    </location>
</feature>
<feature type="compositionally biased region" description="Basic and acidic residues" evidence="5">
    <location>
        <begin position="217"/>
        <end position="228"/>
    </location>
</feature>
<feature type="domain" description="C3H1-type" evidence="6">
    <location>
        <begin position="282"/>
        <end position="309"/>
    </location>
</feature>
<feature type="compositionally biased region" description="Basic residues" evidence="5">
    <location>
        <begin position="136"/>
        <end position="150"/>
    </location>
</feature>
<keyword evidence="1 4" id="KW-0479">Metal-binding</keyword>
<protein>
    <submittedName>
        <fullName evidence="8">Zinc finger CCCH domain-containing protein 55</fullName>
    </submittedName>
</protein>
<organism evidence="7 8">
    <name type="scientific">Nelumbo nucifera</name>
    <name type="common">Sacred lotus</name>
    <dbReference type="NCBI Taxonomy" id="4432"/>
    <lineage>
        <taxon>Eukaryota</taxon>
        <taxon>Viridiplantae</taxon>
        <taxon>Streptophyta</taxon>
        <taxon>Embryophyta</taxon>
        <taxon>Tracheophyta</taxon>
        <taxon>Spermatophyta</taxon>
        <taxon>Magnoliopsida</taxon>
        <taxon>Proteales</taxon>
        <taxon>Nelumbonaceae</taxon>
        <taxon>Nelumbo</taxon>
    </lineage>
</organism>
<feature type="region of interest" description="Disordered" evidence="5">
    <location>
        <begin position="685"/>
        <end position="721"/>
    </location>
</feature>
<feature type="region of interest" description="Disordered" evidence="5">
    <location>
        <begin position="783"/>
        <end position="933"/>
    </location>
</feature>
<feature type="compositionally biased region" description="Basic and acidic residues" evidence="5">
    <location>
        <begin position="1"/>
        <end position="26"/>
    </location>
</feature>
<dbReference type="InterPro" id="IPR041367">
    <property type="entry name" value="Znf-CCCH_4"/>
</dbReference>
<evidence type="ECO:0000313" key="7">
    <source>
        <dbReference type="Proteomes" id="UP000189703"/>
    </source>
</evidence>
<feature type="compositionally biased region" description="Basic and acidic residues" evidence="5">
    <location>
        <begin position="51"/>
        <end position="73"/>
    </location>
</feature>
<dbReference type="InterPro" id="IPR000571">
    <property type="entry name" value="Znf_CCCH"/>
</dbReference>
<dbReference type="Pfam" id="PF14608">
    <property type="entry name" value="zf-CCCH_2"/>
    <property type="match status" value="2"/>
</dbReference>
<dbReference type="Proteomes" id="UP000189703">
    <property type="component" value="Unplaced"/>
</dbReference>
<dbReference type="eggNOG" id="ENOG502QQ0W">
    <property type="taxonomic scope" value="Eukaryota"/>
</dbReference>
<keyword evidence="7" id="KW-1185">Reference proteome</keyword>
<dbReference type="SMART" id="SM00356">
    <property type="entry name" value="ZnF_C3H1"/>
    <property type="match status" value="3"/>
</dbReference>
<feature type="compositionally biased region" description="Polar residues" evidence="5">
    <location>
        <begin position="783"/>
        <end position="792"/>
    </location>
</feature>
<feature type="compositionally biased region" description="Polar residues" evidence="5">
    <location>
        <begin position="692"/>
        <end position="705"/>
    </location>
</feature>
<feature type="compositionally biased region" description="Polar residues" evidence="5">
    <location>
        <begin position="834"/>
        <end position="846"/>
    </location>
</feature>
<feature type="compositionally biased region" description="Polar residues" evidence="5">
    <location>
        <begin position="799"/>
        <end position="810"/>
    </location>
</feature>
<gene>
    <name evidence="8" type="primary">LOC104589262</name>
</gene>
<feature type="zinc finger region" description="C3H1-type" evidence="4">
    <location>
        <begin position="347"/>
        <end position="374"/>
    </location>
</feature>
<dbReference type="InterPro" id="IPR036855">
    <property type="entry name" value="Znf_CCCH_sf"/>
</dbReference>
<feature type="compositionally biased region" description="Basic and acidic residues" evidence="5">
    <location>
        <begin position="322"/>
        <end position="339"/>
    </location>
</feature>
<proteinExistence type="predicted"/>
<dbReference type="OrthoDB" id="411372at2759"/>
<feature type="compositionally biased region" description="Basic and acidic residues" evidence="5">
    <location>
        <begin position="461"/>
        <end position="470"/>
    </location>
</feature>
<dbReference type="KEGG" id="nnu:104589262"/>
<dbReference type="Pfam" id="PF18044">
    <property type="entry name" value="zf-CCCH_4"/>
    <property type="match status" value="1"/>
</dbReference>
<feature type="compositionally biased region" description="Basic and acidic residues" evidence="5">
    <location>
        <begin position="235"/>
        <end position="262"/>
    </location>
</feature>
<feature type="zinc finger region" description="C3H1-type" evidence="4">
    <location>
        <begin position="282"/>
        <end position="309"/>
    </location>
</feature>
<reference evidence="8" key="1">
    <citation type="submission" date="2025-08" db="UniProtKB">
        <authorList>
            <consortium name="RefSeq"/>
        </authorList>
    </citation>
    <scope>IDENTIFICATION</scope>
</reference>
<dbReference type="InParanoid" id="A0A1U7Z1B2"/>
<dbReference type="GeneID" id="104589262"/>
<dbReference type="PANTHER" id="PTHR36886:SF8">
    <property type="entry name" value="ZINC FINGER CCCH DOMAIN-CONTAINING PROTEIN 38"/>
    <property type="match status" value="1"/>
</dbReference>
<evidence type="ECO:0000313" key="8">
    <source>
        <dbReference type="RefSeq" id="XP_010245822.1"/>
    </source>
</evidence>
<dbReference type="STRING" id="4432.A0A1U7Z1B2"/>
<dbReference type="OMA" id="QPSHIVP"/>